<dbReference type="Pfam" id="PF03020">
    <property type="entry name" value="LEM"/>
    <property type="match status" value="1"/>
</dbReference>
<feature type="transmembrane region" description="Helical" evidence="2">
    <location>
        <begin position="359"/>
        <end position="383"/>
    </location>
</feature>
<evidence type="ECO:0000259" key="3">
    <source>
        <dbReference type="PROSITE" id="PS50954"/>
    </source>
</evidence>
<dbReference type="EMBL" id="AZBU02000004">
    <property type="protein sequence ID" value="TKR80707.1"/>
    <property type="molecule type" value="Genomic_DNA"/>
</dbReference>
<dbReference type="GO" id="GO:0031490">
    <property type="term" value="F:chromatin DNA binding"/>
    <property type="evidence" value="ECO:0007669"/>
    <property type="project" value="TreeGrafter"/>
</dbReference>
<feature type="transmembrane region" description="Helical" evidence="2">
    <location>
        <begin position="322"/>
        <end position="339"/>
    </location>
</feature>
<dbReference type="InterPro" id="IPR011015">
    <property type="entry name" value="LEM/LEM-like_dom_sf"/>
</dbReference>
<evidence type="ECO:0000256" key="2">
    <source>
        <dbReference type="SAM" id="Phobius"/>
    </source>
</evidence>
<sequence length="434" mass="47491">MADIAALSDAELRKELGSLGYNSGAVTGTTRKLYEKKLLKLRAEVKGEAPKSAKPVGKVSARPSSAGRPATRASNERVVERTPPAAPETPVSNATYSKTRTITTTVSQERTPTPTRASAALPTRLGTSASNSLTARFDELSDASDRETVFRDIAKSSPVVSKPSPPSSSWASAERTSSVLPDYSFSNNFSKVRTNVYQDRTPTPPRAPAGGLLSSKFGSSASKDFILRDRFNKLGDTSGDETDDGHTESCRTIDPTPTRLKNIKYGQPTRQLTHFKINPPTPTSIFQRVFGNAKSADSYQQRFRLDSQRQNSSGFWESASKYLLLAFFIIALAYVITHINPNTIYAAKDAVVFMANFTYAYAVVPAISIIAIVGICTGLYYLYMREQNKKTQDQRLFTELVDKITELIREADRLDGIAEPHVRDILPAVAATAK</sequence>
<dbReference type="AlphaFoldDB" id="A0A4U5NCR7"/>
<feature type="region of interest" description="Disordered" evidence="1">
    <location>
        <begin position="44"/>
        <end position="127"/>
    </location>
</feature>
<dbReference type="PROSITE" id="PS50954">
    <property type="entry name" value="LEM"/>
    <property type="match status" value="1"/>
</dbReference>
<evidence type="ECO:0000313" key="4">
    <source>
        <dbReference type="EMBL" id="TKR80707.1"/>
    </source>
</evidence>
<evidence type="ECO:0000256" key="1">
    <source>
        <dbReference type="SAM" id="MobiDB-lite"/>
    </source>
</evidence>
<gene>
    <name evidence="4" type="ORF">L596_014736</name>
</gene>
<protein>
    <recommendedName>
        <fullName evidence="3">LEM domain-containing protein</fullName>
    </recommendedName>
</protein>
<dbReference type="OrthoDB" id="118234at2759"/>
<keyword evidence="5" id="KW-1185">Reference proteome</keyword>
<dbReference type="GO" id="GO:0006998">
    <property type="term" value="P:nuclear envelope organization"/>
    <property type="evidence" value="ECO:0007669"/>
    <property type="project" value="TreeGrafter"/>
</dbReference>
<dbReference type="PANTHER" id="PTHR13428">
    <property type="entry name" value="INNER NUCLEAR MEMBRANE PROTEIN MAN1 LEM DOMAIN CONTAINING PROTEIN"/>
    <property type="match status" value="1"/>
</dbReference>
<feature type="region of interest" description="Disordered" evidence="1">
    <location>
        <begin position="236"/>
        <end position="259"/>
    </location>
</feature>
<keyword evidence="2" id="KW-0472">Membrane</keyword>
<accession>A0A4U5NCR7</accession>
<name>A0A4U5NCR7_STECR</name>
<proteinExistence type="predicted"/>
<dbReference type="SMART" id="SM00540">
    <property type="entry name" value="LEM"/>
    <property type="match status" value="1"/>
</dbReference>
<dbReference type="SUPFAM" id="SSF63451">
    <property type="entry name" value="LEM domain"/>
    <property type="match status" value="1"/>
</dbReference>
<keyword evidence="2" id="KW-1133">Transmembrane helix</keyword>
<feature type="compositionally biased region" description="Polar residues" evidence="1">
    <location>
        <begin position="90"/>
        <end position="116"/>
    </location>
</feature>
<dbReference type="CDD" id="cd12934">
    <property type="entry name" value="LEM"/>
    <property type="match status" value="1"/>
</dbReference>
<feature type="domain" description="LEM" evidence="3">
    <location>
        <begin position="1"/>
        <end position="45"/>
    </location>
</feature>
<organism evidence="4 5">
    <name type="scientific">Steinernema carpocapsae</name>
    <name type="common">Entomopathogenic nematode</name>
    <dbReference type="NCBI Taxonomy" id="34508"/>
    <lineage>
        <taxon>Eukaryota</taxon>
        <taxon>Metazoa</taxon>
        <taxon>Ecdysozoa</taxon>
        <taxon>Nematoda</taxon>
        <taxon>Chromadorea</taxon>
        <taxon>Rhabditida</taxon>
        <taxon>Tylenchina</taxon>
        <taxon>Panagrolaimomorpha</taxon>
        <taxon>Strongyloidoidea</taxon>
        <taxon>Steinernematidae</taxon>
        <taxon>Steinernema</taxon>
    </lineage>
</organism>
<dbReference type="InterPro" id="IPR003887">
    <property type="entry name" value="LEM_dom"/>
</dbReference>
<dbReference type="Gene3D" id="1.10.720.40">
    <property type="match status" value="1"/>
</dbReference>
<dbReference type="GO" id="GO:0030514">
    <property type="term" value="P:negative regulation of BMP signaling pathway"/>
    <property type="evidence" value="ECO:0007669"/>
    <property type="project" value="TreeGrafter"/>
</dbReference>
<feature type="region of interest" description="Disordered" evidence="1">
    <location>
        <begin position="156"/>
        <end position="176"/>
    </location>
</feature>
<evidence type="ECO:0000313" key="5">
    <source>
        <dbReference type="Proteomes" id="UP000298663"/>
    </source>
</evidence>
<dbReference type="FunFam" id="1.10.720.40:FF:000001">
    <property type="entry name" value="LEM domain containing 2, isoform CRA_a"/>
    <property type="match status" value="1"/>
</dbReference>
<dbReference type="PANTHER" id="PTHR13428:SF12">
    <property type="entry name" value="INNER NUCLEAR MEMBRANE PROTEIN MAN1"/>
    <property type="match status" value="1"/>
</dbReference>
<keyword evidence="2" id="KW-0812">Transmembrane</keyword>
<reference evidence="4 5" key="2">
    <citation type="journal article" date="2019" name="G3 (Bethesda)">
        <title>Hybrid Assembly of the Genome of the Entomopathogenic Nematode Steinernema carpocapsae Identifies the X-Chromosome.</title>
        <authorList>
            <person name="Serra L."/>
            <person name="Macchietto M."/>
            <person name="Macias-Munoz A."/>
            <person name="McGill C.J."/>
            <person name="Rodriguez I.M."/>
            <person name="Rodriguez B."/>
            <person name="Murad R."/>
            <person name="Mortazavi A."/>
        </authorList>
    </citation>
    <scope>NUCLEOTIDE SEQUENCE [LARGE SCALE GENOMIC DNA]</scope>
    <source>
        <strain evidence="4 5">ALL</strain>
    </source>
</reference>
<dbReference type="Proteomes" id="UP000298663">
    <property type="component" value="Unassembled WGS sequence"/>
</dbReference>
<reference evidence="4 5" key="1">
    <citation type="journal article" date="2015" name="Genome Biol.">
        <title>Comparative genomics of Steinernema reveals deeply conserved gene regulatory networks.</title>
        <authorList>
            <person name="Dillman A.R."/>
            <person name="Macchietto M."/>
            <person name="Porter C.F."/>
            <person name="Rogers A."/>
            <person name="Williams B."/>
            <person name="Antoshechkin I."/>
            <person name="Lee M.M."/>
            <person name="Goodwin Z."/>
            <person name="Lu X."/>
            <person name="Lewis E.E."/>
            <person name="Goodrich-Blair H."/>
            <person name="Stock S.P."/>
            <person name="Adams B.J."/>
            <person name="Sternberg P.W."/>
            <person name="Mortazavi A."/>
        </authorList>
    </citation>
    <scope>NUCLEOTIDE SEQUENCE [LARGE SCALE GENOMIC DNA]</scope>
    <source>
        <strain evidence="4 5">ALL</strain>
    </source>
</reference>
<comment type="caution">
    <text evidence="4">The sequence shown here is derived from an EMBL/GenBank/DDBJ whole genome shotgun (WGS) entry which is preliminary data.</text>
</comment>
<dbReference type="InterPro" id="IPR052277">
    <property type="entry name" value="INM_ESCRT-Associated"/>
</dbReference>